<gene>
    <name evidence="5" type="primary">rfaH</name>
    <name evidence="5" type="ORF">NFC81_06450</name>
</gene>
<dbReference type="SMART" id="SM00738">
    <property type="entry name" value="NGN"/>
    <property type="match status" value="1"/>
</dbReference>
<dbReference type="InterPro" id="IPR010215">
    <property type="entry name" value="Transcription_antiterm_RfaH"/>
</dbReference>
<dbReference type="GO" id="GO:0005829">
    <property type="term" value="C:cytosol"/>
    <property type="evidence" value="ECO:0007669"/>
    <property type="project" value="TreeGrafter"/>
</dbReference>
<dbReference type="SUPFAM" id="SSF50104">
    <property type="entry name" value="Translation proteins SH3-like domain"/>
    <property type="match status" value="1"/>
</dbReference>
<evidence type="ECO:0000259" key="4">
    <source>
        <dbReference type="SMART" id="SM00738"/>
    </source>
</evidence>
<name>A0AB38YK27_9GAMM</name>
<dbReference type="InterPro" id="IPR036735">
    <property type="entry name" value="NGN_dom_sf"/>
</dbReference>
<dbReference type="CDD" id="cd09892">
    <property type="entry name" value="NGN_SP_RfaH"/>
    <property type="match status" value="1"/>
</dbReference>
<dbReference type="GO" id="GO:0031564">
    <property type="term" value="P:transcription antitermination"/>
    <property type="evidence" value="ECO:0007669"/>
    <property type="project" value="UniProtKB-KW"/>
</dbReference>
<evidence type="ECO:0000313" key="5">
    <source>
        <dbReference type="EMBL" id="WLD59414.1"/>
    </source>
</evidence>
<dbReference type="InterPro" id="IPR006645">
    <property type="entry name" value="NGN-like_dom"/>
</dbReference>
<accession>A0AB38YK27</accession>
<dbReference type="InterPro" id="IPR043425">
    <property type="entry name" value="NusG-like"/>
</dbReference>
<dbReference type="Pfam" id="PF02357">
    <property type="entry name" value="NusG"/>
    <property type="match status" value="1"/>
</dbReference>
<keyword evidence="3" id="KW-0804">Transcription</keyword>
<evidence type="ECO:0000256" key="3">
    <source>
        <dbReference type="ARBA" id="ARBA00023163"/>
    </source>
</evidence>
<dbReference type="AlphaFoldDB" id="A0AB38YK27"/>
<dbReference type="InterPro" id="IPR008991">
    <property type="entry name" value="Translation_prot_SH3-like_sf"/>
</dbReference>
<sequence>MTDQQDHAWYLVQCKPRDSFRAAMHLQNQGYSTFHPTHLVRKRVAGKASIVTEALFPHYVFVRLHDDVNWSSIRSTRGVTKVVSFNGWPCKVEDVIVHGLRYQCALLNGEVPDTLYMPGEKVTIVDGCFKDLQAVVTANKGDERVVLLLNLLNRPQLLEMSVDAVSACAD</sequence>
<protein>
    <submittedName>
        <fullName evidence="5">Transcription/translation regulatory transformer protein RfaH</fullName>
    </submittedName>
</protein>
<feature type="domain" description="NusG-like N-terminal" evidence="4">
    <location>
        <begin position="6"/>
        <end position="103"/>
    </location>
</feature>
<keyword evidence="2" id="KW-0805">Transcription regulation</keyword>
<dbReference type="NCBIfam" id="TIGR01955">
    <property type="entry name" value="RfaH"/>
    <property type="match status" value="1"/>
</dbReference>
<dbReference type="Gene3D" id="3.30.70.940">
    <property type="entry name" value="NusG, N-terminal domain"/>
    <property type="match status" value="1"/>
</dbReference>
<organism evidence="5">
    <name type="scientific">Salinispirillum sp. LH 10-3-1</name>
    <dbReference type="NCBI Taxonomy" id="2952525"/>
    <lineage>
        <taxon>Bacteria</taxon>
        <taxon>Pseudomonadati</taxon>
        <taxon>Pseudomonadota</taxon>
        <taxon>Gammaproteobacteria</taxon>
        <taxon>Oceanospirillales</taxon>
        <taxon>Saccharospirillaceae</taxon>
        <taxon>Salinispirillum</taxon>
    </lineage>
</organism>
<dbReference type="PANTHER" id="PTHR30265">
    <property type="entry name" value="RHO-INTERACTING TRANSCRIPTION TERMINATION FACTOR NUSG"/>
    <property type="match status" value="1"/>
</dbReference>
<dbReference type="EMBL" id="CP101717">
    <property type="protein sequence ID" value="WLD59414.1"/>
    <property type="molecule type" value="Genomic_DNA"/>
</dbReference>
<evidence type="ECO:0000256" key="1">
    <source>
        <dbReference type="ARBA" id="ARBA00022814"/>
    </source>
</evidence>
<proteinExistence type="predicted"/>
<evidence type="ECO:0000256" key="2">
    <source>
        <dbReference type="ARBA" id="ARBA00023015"/>
    </source>
</evidence>
<reference evidence="5" key="1">
    <citation type="submission" date="2022-07" db="EMBL/GenBank/DDBJ databases">
        <title>Complete genome sequence of Salinispirillum sp. LH10-3-1 capable of multiple carbohydrate inversion isolated from a soda lake.</title>
        <authorList>
            <person name="Liu J."/>
            <person name="Zhai Y."/>
            <person name="Zhang H."/>
            <person name="Yang H."/>
            <person name="Qu J."/>
            <person name="Li J."/>
        </authorList>
    </citation>
    <scope>NUCLEOTIDE SEQUENCE</scope>
    <source>
        <strain evidence="5">LH 10-3-1</strain>
    </source>
</reference>
<dbReference type="GO" id="GO:0006354">
    <property type="term" value="P:DNA-templated transcription elongation"/>
    <property type="evidence" value="ECO:0007669"/>
    <property type="project" value="InterPro"/>
</dbReference>
<dbReference type="PANTHER" id="PTHR30265:SF7">
    <property type="entry name" value="TRANSCRIPTION ANTITERMINATION PROTEIN RFAH"/>
    <property type="match status" value="1"/>
</dbReference>
<dbReference type="SUPFAM" id="SSF82679">
    <property type="entry name" value="N-utilization substance G protein NusG, N-terminal domain"/>
    <property type="match status" value="1"/>
</dbReference>
<dbReference type="RefSeq" id="WP_304996706.1">
    <property type="nucleotide sequence ID" value="NZ_CP101717.1"/>
</dbReference>
<keyword evidence="1" id="KW-0889">Transcription antitermination</keyword>